<dbReference type="AlphaFoldDB" id="Q0FLS1"/>
<dbReference type="STRING" id="314265.R2601_12935"/>
<organism evidence="2 3">
    <name type="scientific">Salipiger bermudensis (strain DSM 26914 / JCM 13377 / KCTC 12554 / HTCC2601)</name>
    <name type="common">Pelagibaca bermudensis</name>
    <dbReference type="NCBI Taxonomy" id="314265"/>
    <lineage>
        <taxon>Bacteria</taxon>
        <taxon>Pseudomonadati</taxon>
        <taxon>Pseudomonadota</taxon>
        <taxon>Alphaproteobacteria</taxon>
        <taxon>Rhodobacterales</taxon>
        <taxon>Roseobacteraceae</taxon>
        <taxon>Salipiger</taxon>
    </lineage>
</organism>
<feature type="transmembrane region" description="Helical" evidence="1">
    <location>
        <begin position="175"/>
        <end position="197"/>
    </location>
</feature>
<accession>Q0FLS1</accession>
<dbReference type="Proteomes" id="UP000006230">
    <property type="component" value="Unassembled WGS sequence"/>
</dbReference>
<feature type="transmembrane region" description="Helical" evidence="1">
    <location>
        <begin position="106"/>
        <end position="123"/>
    </location>
</feature>
<feature type="transmembrane region" description="Helical" evidence="1">
    <location>
        <begin position="130"/>
        <end position="149"/>
    </location>
</feature>
<dbReference type="NCBIfam" id="NF038065">
    <property type="entry name" value="Pr6Pr"/>
    <property type="match status" value="1"/>
</dbReference>
<dbReference type="GeneID" id="92505684"/>
<feature type="transmembrane region" description="Helical" evidence="1">
    <location>
        <begin position="71"/>
        <end position="91"/>
    </location>
</feature>
<keyword evidence="1" id="KW-0812">Transmembrane</keyword>
<dbReference type="EMBL" id="AATQ01000031">
    <property type="protein sequence ID" value="EAU45163.1"/>
    <property type="molecule type" value="Genomic_DNA"/>
</dbReference>
<reference evidence="2 3" key="1">
    <citation type="journal article" date="2010" name="J. Bacteriol.">
        <title>Genome sequences of Pelagibaca bermudensis HTCC2601T and Maritimibacter alkaliphilus HTCC2654T, the type strains of two marine Roseobacter genera.</title>
        <authorList>
            <person name="Thrash J.C."/>
            <person name="Cho J.C."/>
            <person name="Ferriera S."/>
            <person name="Johnson J."/>
            <person name="Vergin K.L."/>
            <person name="Giovannoni S.J."/>
        </authorList>
    </citation>
    <scope>NUCLEOTIDE SEQUENCE [LARGE SCALE GENOMIC DNA]</scope>
    <source>
        <strain evidence="3">DSM 26914 / JCM 13377 / KCTC 12554 / HTCC2601</strain>
    </source>
</reference>
<evidence type="ECO:0000313" key="2">
    <source>
        <dbReference type="EMBL" id="EAU45163.1"/>
    </source>
</evidence>
<name>Q0FLS1_SALBH</name>
<evidence type="ECO:0000256" key="1">
    <source>
        <dbReference type="SAM" id="Phobius"/>
    </source>
</evidence>
<sequence>MTLRARLFATLIALVSVAGLVLQFVTYGIDHPGADALDTVWSLARYFTILTNALVAVSFTLMALRGRMPGPLWIGGLTLWIAIVGVVYYALLANAVSGLDAVADRLVHMVTPLLTVAFWLFCAPKHGLSLVSAATWLLWPLVYVGYALLRGQLDGLYPYFFVDPTRIGWDGVLRWSALLCASFASAGGLQVGLARFLR</sequence>
<keyword evidence="3" id="KW-1185">Reference proteome</keyword>
<keyword evidence="1" id="KW-1133">Transmembrane helix</keyword>
<keyword evidence="1" id="KW-0472">Membrane</keyword>
<feature type="transmembrane region" description="Helical" evidence="1">
    <location>
        <begin position="44"/>
        <end position="64"/>
    </location>
</feature>
<dbReference type="eggNOG" id="COG2141">
    <property type="taxonomic scope" value="Bacteria"/>
</dbReference>
<evidence type="ECO:0000313" key="3">
    <source>
        <dbReference type="Proteomes" id="UP000006230"/>
    </source>
</evidence>
<dbReference type="OrthoDB" id="9809977at2"/>
<evidence type="ECO:0008006" key="4">
    <source>
        <dbReference type="Google" id="ProtNLM"/>
    </source>
</evidence>
<proteinExistence type="predicted"/>
<dbReference type="HOGENOM" id="CLU_077680_2_1_5"/>
<protein>
    <recommendedName>
        <fullName evidence="4">Integral membrane protein</fullName>
    </recommendedName>
</protein>
<gene>
    <name evidence="2" type="ORF">R2601_12935</name>
</gene>
<dbReference type="RefSeq" id="WP_007794636.1">
    <property type="nucleotide sequence ID" value="NZ_DS022276.1"/>
</dbReference>
<dbReference type="InterPro" id="IPR049713">
    <property type="entry name" value="Pr6Pr-like"/>
</dbReference>
<comment type="caution">
    <text evidence="2">The sequence shown here is derived from an EMBL/GenBank/DDBJ whole genome shotgun (WGS) entry which is preliminary data.</text>
</comment>